<keyword evidence="6" id="KW-1185">Reference proteome</keyword>
<dbReference type="OrthoDB" id="9815206at2"/>
<dbReference type="InterPro" id="IPR038594">
    <property type="entry name" value="SepF-like_sf"/>
</dbReference>
<dbReference type="AlphaFoldDB" id="A0A133YFL2"/>
<gene>
    <name evidence="5" type="ORF">HMPREF1872_00454</name>
</gene>
<dbReference type="EMBL" id="LSCV01000008">
    <property type="protein sequence ID" value="KXB41982.1"/>
    <property type="molecule type" value="Genomic_DNA"/>
</dbReference>
<keyword evidence="3" id="KW-0131">Cell cycle</keyword>
<dbReference type="PANTHER" id="PTHR35798">
    <property type="entry name" value="CELL DIVISION PROTEIN SEPF"/>
    <property type="match status" value="1"/>
</dbReference>
<evidence type="ECO:0008006" key="7">
    <source>
        <dbReference type="Google" id="ProtNLM"/>
    </source>
</evidence>
<dbReference type="Gene3D" id="3.30.110.150">
    <property type="entry name" value="SepF-like protein"/>
    <property type="match status" value="1"/>
</dbReference>
<evidence type="ECO:0000313" key="5">
    <source>
        <dbReference type="EMBL" id="KXB41982.1"/>
    </source>
</evidence>
<keyword evidence="1" id="KW-0132">Cell division</keyword>
<proteinExistence type="predicted"/>
<reference evidence="6" key="1">
    <citation type="submission" date="2016-01" db="EMBL/GenBank/DDBJ databases">
        <authorList>
            <person name="Mitreva M."/>
            <person name="Pepin K.H."/>
            <person name="Mihindukulasuriya K.A."/>
            <person name="Fulton R."/>
            <person name="Fronick C."/>
            <person name="O'Laughlin M."/>
            <person name="Miner T."/>
            <person name="Herter B."/>
            <person name="Rosa B.A."/>
            <person name="Cordes M."/>
            <person name="Tomlinson C."/>
            <person name="Wollam A."/>
            <person name="Palsikar V.B."/>
            <person name="Mardis E.R."/>
            <person name="Wilson R.K."/>
        </authorList>
    </citation>
    <scope>NUCLEOTIDE SEQUENCE [LARGE SCALE GENOMIC DNA]</scope>
    <source>
        <strain evidence="6">KA00274</strain>
    </source>
</reference>
<keyword evidence="2" id="KW-0717">Septation</keyword>
<sequence length="153" mass="16660">MAFFKNILKPVDGEDATYAENYAANQADYSNAESQAAGARRVTPSNMSAGAAYLRNMPNSGEIVLVEASDIAGAQEIALHFKRGASVVCDLSNMNATDFQRSLDFISGVAFVLEGNFSKISREIYLLMPKNVTYRTDKSANDIENQTQAPAEY</sequence>
<evidence type="ECO:0000313" key="6">
    <source>
        <dbReference type="Proteomes" id="UP000070080"/>
    </source>
</evidence>
<dbReference type="InterPro" id="IPR023052">
    <property type="entry name" value="Cell_div_SepF"/>
</dbReference>
<comment type="caution">
    <text evidence="5">The sequence shown here is derived from an EMBL/GenBank/DDBJ whole genome shotgun (WGS) entry which is preliminary data.</text>
</comment>
<organism evidence="5 6">
    <name type="scientific">Amygdalobacter nucleatus</name>
    <dbReference type="NCBI Taxonomy" id="3029274"/>
    <lineage>
        <taxon>Bacteria</taxon>
        <taxon>Bacillati</taxon>
        <taxon>Bacillota</taxon>
        <taxon>Clostridia</taxon>
        <taxon>Eubacteriales</taxon>
        <taxon>Oscillospiraceae</taxon>
        <taxon>Amygdalobacter</taxon>
    </lineage>
</organism>
<evidence type="ECO:0000256" key="3">
    <source>
        <dbReference type="ARBA" id="ARBA00023306"/>
    </source>
</evidence>
<dbReference type="Pfam" id="PF04472">
    <property type="entry name" value="SepF"/>
    <property type="match status" value="1"/>
</dbReference>
<comment type="function">
    <text evidence="4">Cell division protein that is part of the divisome complex and is recruited early to the Z-ring. Probably stimulates Z-ring formation, perhaps through the cross-linking of FtsZ protofilaments. Its function overlaps with FtsA.</text>
</comment>
<evidence type="ECO:0000256" key="1">
    <source>
        <dbReference type="ARBA" id="ARBA00022618"/>
    </source>
</evidence>
<name>A0A133YFL2_9FIRM</name>
<evidence type="ECO:0000256" key="2">
    <source>
        <dbReference type="ARBA" id="ARBA00023210"/>
    </source>
</evidence>
<dbReference type="GO" id="GO:0000917">
    <property type="term" value="P:division septum assembly"/>
    <property type="evidence" value="ECO:0007669"/>
    <property type="project" value="UniProtKB-KW"/>
</dbReference>
<dbReference type="STRING" id="1497955.HMPREF1872_00454"/>
<dbReference type="InterPro" id="IPR007561">
    <property type="entry name" value="Cell_div_SepF/SepF-rel"/>
</dbReference>
<protein>
    <recommendedName>
        <fullName evidence="7">Cell division protein SepF</fullName>
    </recommendedName>
</protein>
<evidence type="ECO:0000256" key="4">
    <source>
        <dbReference type="ARBA" id="ARBA00044936"/>
    </source>
</evidence>
<dbReference type="Proteomes" id="UP000070080">
    <property type="component" value="Unassembled WGS sequence"/>
</dbReference>
<accession>A0A133YFL2</accession>
<dbReference type="RefSeq" id="WP_066713366.1">
    <property type="nucleotide sequence ID" value="NZ_KQ959571.1"/>
</dbReference>
<dbReference type="PANTHER" id="PTHR35798:SF1">
    <property type="entry name" value="CELL DIVISION PROTEIN SEPF"/>
    <property type="match status" value="1"/>
</dbReference>